<dbReference type="Gene3D" id="3.55.50.30">
    <property type="match status" value="1"/>
</dbReference>
<evidence type="ECO:0000313" key="14">
    <source>
        <dbReference type="Proteomes" id="UP000006362"/>
    </source>
</evidence>
<keyword evidence="7" id="KW-0998">Cell outer membrane</keyword>
<proteinExistence type="inferred from homology"/>
<evidence type="ECO:0000256" key="8">
    <source>
        <dbReference type="RuleBase" id="RU004004"/>
    </source>
</evidence>
<organism evidence="13 14">
    <name type="scientific">Thermovibrio ammonificans (strain DSM 15698 / JCM 12110 / HB-1)</name>
    <dbReference type="NCBI Taxonomy" id="648996"/>
    <lineage>
        <taxon>Bacteria</taxon>
        <taxon>Pseudomonadati</taxon>
        <taxon>Aquificota</taxon>
        <taxon>Aquificia</taxon>
        <taxon>Desulfurobacteriales</taxon>
        <taxon>Desulfurobacteriaceae</taxon>
        <taxon>Thermovibrio</taxon>
    </lineage>
</organism>
<dbReference type="InterPro" id="IPR038591">
    <property type="entry name" value="NolW-like_sf"/>
</dbReference>
<feature type="domain" description="GspD-like N0" evidence="12">
    <location>
        <begin position="253"/>
        <end position="307"/>
    </location>
</feature>
<evidence type="ECO:0000256" key="3">
    <source>
        <dbReference type="ARBA" id="ARBA00022448"/>
    </source>
</evidence>
<keyword evidence="4" id="KW-0812">Transmembrane</keyword>
<dbReference type="OrthoDB" id="9779724at2"/>
<dbReference type="Pfam" id="PF00263">
    <property type="entry name" value="Secretin"/>
    <property type="match status" value="1"/>
</dbReference>
<dbReference type="KEGG" id="tam:Theam_0903"/>
<gene>
    <name evidence="13" type="ordered locus">Theam_0903</name>
</gene>
<dbReference type="InterPro" id="IPR049371">
    <property type="entry name" value="GspD-like_N0"/>
</dbReference>
<comment type="similarity">
    <text evidence="2">Belongs to the bacterial secretin family. PilQ subfamily.</text>
</comment>
<evidence type="ECO:0000256" key="6">
    <source>
        <dbReference type="ARBA" id="ARBA00023136"/>
    </source>
</evidence>
<feature type="signal peptide" evidence="9">
    <location>
        <begin position="1"/>
        <end position="18"/>
    </location>
</feature>
<evidence type="ECO:0000256" key="2">
    <source>
        <dbReference type="ARBA" id="ARBA00006304"/>
    </source>
</evidence>
<dbReference type="Proteomes" id="UP000006362">
    <property type="component" value="Chromosome"/>
</dbReference>
<dbReference type="PROSITE" id="PS00875">
    <property type="entry name" value="T2SP_D"/>
    <property type="match status" value="1"/>
</dbReference>
<evidence type="ECO:0000256" key="7">
    <source>
        <dbReference type="ARBA" id="ARBA00023237"/>
    </source>
</evidence>
<comment type="subcellular location">
    <subcellularLocation>
        <location evidence="1 8">Cell outer membrane</location>
    </subcellularLocation>
</comment>
<dbReference type="GO" id="GO:0009306">
    <property type="term" value="P:protein secretion"/>
    <property type="evidence" value="ECO:0007669"/>
    <property type="project" value="InterPro"/>
</dbReference>
<accession>E8T1X5</accession>
<dbReference type="InterPro" id="IPR001775">
    <property type="entry name" value="GspD/PilQ"/>
</dbReference>
<dbReference type="AlphaFoldDB" id="E8T1X5"/>
<dbReference type="Gene3D" id="3.30.1370.120">
    <property type="match status" value="1"/>
</dbReference>
<feature type="domain" description="NolW-like" evidence="11">
    <location>
        <begin position="337"/>
        <end position="399"/>
    </location>
</feature>
<dbReference type="InterPro" id="IPR004846">
    <property type="entry name" value="T2SS/T3SS_dom"/>
</dbReference>
<evidence type="ECO:0000259" key="11">
    <source>
        <dbReference type="Pfam" id="PF03958"/>
    </source>
</evidence>
<reference evidence="13" key="1">
    <citation type="submission" date="2011-01" db="EMBL/GenBank/DDBJ databases">
        <title>Complete sequence of chromosome of Thermovibrio ammonificans HB-1.</title>
        <authorList>
            <consortium name="US DOE Joint Genome Institute"/>
            <person name="Lucas S."/>
            <person name="Copeland A."/>
            <person name="Lapidus A."/>
            <person name="Cheng J.-F."/>
            <person name="Goodwin L."/>
            <person name="Pitluck S."/>
            <person name="Davenport K."/>
            <person name="Detter J.C."/>
            <person name="Han C."/>
            <person name="Tapia R."/>
            <person name="Land M."/>
            <person name="Hauser L."/>
            <person name="Kyrpides N."/>
            <person name="Ivanova N."/>
            <person name="Ovchinnikova G."/>
            <person name="Vetriani C."/>
            <person name="Woyke T."/>
        </authorList>
    </citation>
    <scope>NUCLEOTIDE SEQUENCE [LARGE SCALE GENOMIC DNA]</scope>
    <source>
        <strain evidence="13">HB-1</strain>
    </source>
</reference>
<keyword evidence="3 8" id="KW-0813">Transport</keyword>
<dbReference type="InterPro" id="IPR051808">
    <property type="entry name" value="Type_IV_pilus_biogenesis"/>
</dbReference>
<keyword evidence="6" id="KW-0472">Membrane</keyword>
<dbReference type="InterPro" id="IPR004845">
    <property type="entry name" value="T2SS_GspD_CS"/>
</dbReference>
<dbReference type="HOGENOM" id="CLU_006756_0_2_0"/>
<feature type="domain" description="Type II/III secretion system secretin-like" evidence="10">
    <location>
        <begin position="490"/>
        <end position="653"/>
    </location>
</feature>
<keyword evidence="5 9" id="KW-0732">Signal</keyword>
<dbReference type="Pfam" id="PF21305">
    <property type="entry name" value="type_II_gspD_N0"/>
    <property type="match status" value="1"/>
</dbReference>
<dbReference type="InterPro" id="IPR013355">
    <property type="entry name" value="Pilus_4_PilQ"/>
</dbReference>
<evidence type="ECO:0000259" key="10">
    <source>
        <dbReference type="Pfam" id="PF00263"/>
    </source>
</evidence>
<sequence length="663" mass="71788">MARLFPLVLTLLCAQAVAGEVKSLDVLYSTEPEGSILREFAEFTVKTSGSCSLEPISTSGKVIDVLLKNCSLTRTYNVGARGGLVQSAVLKPVDGSSELLIKLKKSGVARFSERPGELKVKVLDASFIKPRISVVKTVRGEALLISLPTSTKFNSQQVGNKLFIRFPSLKFVEEAYRPTSQLVERVAVTNTPQGGVVELDLSPSVKAAEVVPGSSGGVAVRLYATNAAQATSLKPSPAASSGTVSDRGPKIALKFTNADVRAVVRAITSVAGVNVVFDPEVKGTVNVDFEKPVYWKDALKAVLEPLNLTYIETPEYLRILPKSKIIKEQKLEPVKTYVIPVSYVSADSIMKDLKGIIKGDNRETIEVNKDTNALILKVTPTHYREILKVVKAIDHPSKQVLVKAKIVQLSAKAEKDLGFTWFISGYNRLGDSNLSTYTAGSYGFNTAGYTPLISPDTYANVSKIPVMDSTLALGILNKAQTLRVELALKALEVDGDAQIISSPKVLTLDNQEASIEQGIEIPYRESTVGAGGATSYRIAFKKASLILKVKPHITKDNNILLDIEVRKDSPNYDYVAITGGNEPAINTRNVKSRVMIRNGDTVVIGGIYEKERSKSQSGVPVLSRIPLLGWLFKNQTVQVTKSKLLIFITPVLINSEGNVEGGK</sequence>
<evidence type="ECO:0000259" key="12">
    <source>
        <dbReference type="Pfam" id="PF21305"/>
    </source>
</evidence>
<dbReference type="eggNOG" id="COG4796">
    <property type="taxonomic scope" value="Bacteria"/>
</dbReference>
<dbReference type="Pfam" id="PF03958">
    <property type="entry name" value="Secretin_N"/>
    <property type="match status" value="1"/>
</dbReference>
<name>E8T1X5_THEA1</name>
<protein>
    <submittedName>
        <fullName evidence="13">Type II and III secretion system protein</fullName>
    </submittedName>
</protein>
<dbReference type="NCBIfam" id="TIGR02515">
    <property type="entry name" value="IV_pilus_PilQ"/>
    <property type="match status" value="1"/>
</dbReference>
<dbReference type="STRING" id="648996.Theam_0903"/>
<evidence type="ECO:0000256" key="5">
    <source>
        <dbReference type="ARBA" id="ARBA00022729"/>
    </source>
</evidence>
<dbReference type="PANTHER" id="PTHR30604">
    <property type="entry name" value="PROTEIN TRANSPORT PROTEIN HOFQ"/>
    <property type="match status" value="1"/>
</dbReference>
<dbReference type="RefSeq" id="WP_013537656.1">
    <property type="nucleotide sequence ID" value="NC_014926.1"/>
</dbReference>
<dbReference type="PRINTS" id="PR00811">
    <property type="entry name" value="BCTERIALGSPD"/>
</dbReference>
<dbReference type="InterPro" id="IPR005644">
    <property type="entry name" value="NolW-like"/>
</dbReference>
<feature type="chain" id="PRO_5003231144" evidence="9">
    <location>
        <begin position="19"/>
        <end position="663"/>
    </location>
</feature>
<evidence type="ECO:0000256" key="9">
    <source>
        <dbReference type="SAM" id="SignalP"/>
    </source>
</evidence>
<dbReference type="PANTHER" id="PTHR30604:SF1">
    <property type="entry name" value="DNA UTILIZATION PROTEIN HOFQ"/>
    <property type="match status" value="1"/>
</dbReference>
<evidence type="ECO:0000256" key="4">
    <source>
        <dbReference type="ARBA" id="ARBA00022692"/>
    </source>
</evidence>
<evidence type="ECO:0000256" key="1">
    <source>
        <dbReference type="ARBA" id="ARBA00004442"/>
    </source>
</evidence>
<evidence type="ECO:0000313" key="13">
    <source>
        <dbReference type="EMBL" id="ADU96870.1"/>
    </source>
</evidence>
<dbReference type="GO" id="GO:0009279">
    <property type="term" value="C:cell outer membrane"/>
    <property type="evidence" value="ECO:0007669"/>
    <property type="project" value="UniProtKB-SubCell"/>
</dbReference>
<keyword evidence="14" id="KW-1185">Reference proteome</keyword>
<dbReference type="EMBL" id="CP002444">
    <property type="protein sequence ID" value="ADU96870.1"/>
    <property type="molecule type" value="Genomic_DNA"/>
</dbReference>